<protein>
    <recommendedName>
        <fullName evidence="4">CDP-alcohol phosphatidyltransferase family protein</fullName>
    </recommendedName>
</protein>
<dbReference type="InterPro" id="IPR043130">
    <property type="entry name" value="CDP-OH_PTrfase_TM_dom"/>
</dbReference>
<accession>A0ABN2HSS9</accession>
<keyword evidence="1" id="KW-0472">Membrane</keyword>
<gene>
    <name evidence="2" type="ORF">GCM10009765_47820</name>
</gene>
<dbReference type="Gene3D" id="1.20.120.1760">
    <property type="match status" value="1"/>
</dbReference>
<feature type="transmembrane region" description="Helical" evidence="1">
    <location>
        <begin position="143"/>
        <end position="165"/>
    </location>
</feature>
<evidence type="ECO:0008006" key="4">
    <source>
        <dbReference type="Google" id="ProtNLM"/>
    </source>
</evidence>
<evidence type="ECO:0000256" key="1">
    <source>
        <dbReference type="SAM" id="Phobius"/>
    </source>
</evidence>
<organism evidence="2 3">
    <name type="scientific">Fodinicola feengrottensis</name>
    <dbReference type="NCBI Taxonomy" id="435914"/>
    <lineage>
        <taxon>Bacteria</taxon>
        <taxon>Bacillati</taxon>
        <taxon>Actinomycetota</taxon>
        <taxon>Actinomycetes</taxon>
        <taxon>Mycobacteriales</taxon>
        <taxon>Fodinicola</taxon>
    </lineage>
</organism>
<dbReference type="EMBL" id="BAAANY010000019">
    <property type="protein sequence ID" value="GAA1692885.1"/>
    <property type="molecule type" value="Genomic_DNA"/>
</dbReference>
<keyword evidence="3" id="KW-1185">Reference proteome</keyword>
<dbReference type="RefSeq" id="WP_344312706.1">
    <property type="nucleotide sequence ID" value="NZ_BAAANY010000019.1"/>
</dbReference>
<dbReference type="Pfam" id="PF01066">
    <property type="entry name" value="CDP-OH_P_transf"/>
    <property type="match status" value="1"/>
</dbReference>
<feature type="transmembrane region" description="Helical" evidence="1">
    <location>
        <begin position="46"/>
        <end position="64"/>
    </location>
</feature>
<keyword evidence="1" id="KW-1133">Transmembrane helix</keyword>
<name>A0ABN2HSS9_9ACTN</name>
<comment type="caution">
    <text evidence="2">The sequence shown here is derived from an EMBL/GenBank/DDBJ whole genome shotgun (WGS) entry which is preliminary data.</text>
</comment>
<evidence type="ECO:0000313" key="2">
    <source>
        <dbReference type="EMBL" id="GAA1692885.1"/>
    </source>
</evidence>
<evidence type="ECO:0000313" key="3">
    <source>
        <dbReference type="Proteomes" id="UP001500618"/>
    </source>
</evidence>
<proteinExistence type="predicted"/>
<keyword evidence="1" id="KW-0812">Transmembrane</keyword>
<feature type="transmembrane region" description="Helical" evidence="1">
    <location>
        <begin position="76"/>
        <end position="95"/>
    </location>
</feature>
<sequence>MFLAGGLAAVTVALLVFGVVRARPPADPLPDHDGYLDRWSALHGGWRPTGVFPVGWFRVTYALAVRPARRGLHPHVVTGLGLALSAAVPLLGWAGGGWAMAAVPVLICCGLADSVDGAVAVMSGTASRFGAVLDSLSDRLGELLFLLALVAMGAPLALAVAAGVVGYLLEYVRARAAAVGMAGLGVVTVFERPIRIIVIAFAIFFAGAAQLAVHNGLPGVIAGTGTAFWLLLSLAGLGQILRAARSDLSER</sequence>
<reference evidence="3" key="1">
    <citation type="journal article" date="2019" name="Int. J. Syst. Evol. Microbiol.">
        <title>The Global Catalogue of Microorganisms (GCM) 10K type strain sequencing project: providing services to taxonomists for standard genome sequencing and annotation.</title>
        <authorList>
            <consortium name="The Broad Institute Genomics Platform"/>
            <consortium name="The Broad Institute Genome Sequencing Center for Infectious Disease"/>
            <person name="Wu L."/>
            <person name="Ma J."/>
        </authorList>
    </citation>
    <scope>NUCLEOTIDE SEQUENCE [LARGE SCALE GENOMIC DNA]</scope>
    <source>
        <strain evidence="3">JCM 14718</strain>
    </source>
</reference>
<dbReference type="Proteomes" id="UP001500618">
    <property type="component" value="Unassembled WGS sequence"/>
</dbReference>
<feature type="transmembrane region" description="Helical" evidence="1">
    <location>
        <begin position="219"/>
        <end position="241"/>
    </location>
</feature>
<dbReference type="InterPro" id="IPR000462">
    <property type="entry name" value="CDP-OH_P_trans"/>
</dbReference>